<keyword evidence="2" id="KW-1185">Reference proteome</keyword>
<dbReference type="EMBL" id="FZNN01000004">
    <property type="protein sequence ID" value="SNR42581.1"/>
    <property type="molecule type" value="Genomic_DNA"/>
</dbReference>
<name>A0A238W853_9RHOB</name>
<evidence type="ECO:0000313" key="2">
    <source>
        <dbReference type="Proteomes" id="UP000198417"/>
    </source>
</evidence>
<accession>A0A238W853</accession>
<gene>
    <name evidence="1" type="ORF">SAMN06265370_104237</name>
</gene>
<proteinExistence type="predicted"/>
<dbReference type="RefSeq" id="WP_089269787.1">
    <property type="nucleotide sequence ID" value="NZ_FZNN01000004.1"/>
</dbReference>
<organism evidence="1 2">
    <name type="scientific">Puniceibacterium sediminis</name>
    <dbReference type="NCBI Taxonomy" id="1608407"/>
    <lineage>
        <taxon>Bacteria</taxon>
        <taxon>Pseudomonadati</taxon>
        <taxon>Pseudomonadota</taxon>
        <taxon>Alphaproteobacteria</taxon>
        <taxon>Rhodobacterales</taxon>
        <taxon>Paracoccaceae</taxon>
        <taxon>Puniceibacterium</taxon>
    </lineage>
</organism>
<reference evidence="1 2" key="1">
    <citation type="submission" date="2017-06" db="EMBL/GenBank/DDBJ databases">
        <authorList>
            <person name="Kim H.J."/>
            <person name="Triplett B.A."/>
        </authorList>
    </citation>
    <scope>NUCLEOTIDE SEQUENCE [LARGE SCALE GENOMIC DNA]</scope>
    <source>
        <strain evidence="1 2">DSM 29052</strain>
    </source>
</reference>
<protein>
    <submittedName>
        <fullName evidence="1">Uncharacterized protein</fullName>
    </submittedName>
</protein>
<sequence>MAVGVMALAAQGLWAESAAAQTTEAQSSWAHSGLAEAIGGQTQGQRDIGRADYVFVSDLAARGFEPFATSAAGNASFGMKQGAEMYLCFLADTTALSGIRNVVLMAEVNGQNPDREVPNIPVVCVLTQ</sequence>
<dbReference type="Proteomes" id="UP000198417">
    <property type="component" value="Unassembled WGS sequence"/>
</dbReference>
<dbReference type="AlphaFoldDB" id="A0A238W853"/>
<evidence type="ECO:0000313" key="1">
    <source>
        <dbReference type="EMBL" id="SNR42581.1"/>
    </source>
</evidence>
<dbReference type="OrthoDB" id="7860632at2"/>